<dbReference type="InterPro" id="IPR020449">
    <property type="entry name" value="Tscrpt_reg_AraC-type_HTH"/>
</dbReference>
<dbReference type="InterPro" id="IPR050204">
    <property type="entry name" value="AraC_XylS_family_regulators"/>
</dbReference>
<evidence type="ECO:0000256" key="3">
    <source>
        <dbReference type="ARBA" id="ARBA00023163"/>
    </source>
</evidence>
<keyword evidence="3" id="KW-0804">Transcription</keyword>
<dbReference type="PANTHER" id="PTHR46796">
    <property type="entry name" value="HTH-TYPE TRANSCRIPTIONAL ACTIVATOR RHAS-RELATED"/>
    <property type="match status" value="1"/>
</dbReference>
<dbReference type="Pfam" id="PF12852">
    <property type="entry name" value="Cupin_6"/>
    <property type="match status" value="1"/>
</dbReference>
<evidence type="ECO:0000313" key="6">
    <source>
        <dbReference type="Proteomes" id="UP000823786"/>
    </source>
</evidence>
<dbReference type="PRINTS" id="PR00032">
    <property type="entry name" value="HTHARAC"/>
</dbReference>
<protein>
    <submittedName>
        <fullName evidence="5">AraC-like DNA-binding protein</fullName>
    </submittedName>
</protein>
<evidence type="ECO:0000256" key="1">
    <source>
        <dbReference type="ARBA" id="ARBA00023015"/>
    </source>
</evidence>
<keyword evidence="6" id="KW-1185">Reference proteome</keyword>
<evidence type="ECO:0000259" key="4">
    <source>
        <dbReference type="PROSITE" id="PS01124"/>
    </source>
</evidence>
<evidence type="ECO:0000313" key="5">
    <source>
        <dbReference type="EMBL" id="MBP1860742.1"/>
    </source>
</evidence>
<dbReference type="InterPro" id="IPR018062">
    <property type="entry name" value="HTH_AraC-typ_CS"/>
</dbReference>
<dbReference type="InterPro" id="IPR009057">
    <property type="entry name" value="Homeodomain-like_sf"/>
</dbReference>
<organism evidence="5 6">
    <name type="scientific">Rhizobium herbae</name>
    <dbReference type="NCBI Taxonomy" id="508661"/>
    <lineage>
        <taxon>Bacteria</taxon>
        <taxon>Pseudomonadati</taxon>
        <taxon>Pseudomonadota</taxon>
        <taxon>Alphaproteobacteria</taxon>
        <taxon>Hyphomicrobiales</taxon>
        <taxon>Rhizobiaceae</taxon>
        <taxon>Rhizobium/Agrobacterium group</taxon>
        <taxon>Rhizobium</taxon>
    </lineage>
</organism>
<proteinExistence type="predicted"/>
<dbReference type="SUPFAM" id="SSF46689">
    <property type="entry name" value="Homeodomain-like"/>
    <property type="match status" value="2"/>
</dbReference>
<gene>
    <name evidence="5" type="ORF">J2Z75_004263</name>
</gene>
<keyword evidence="2" id="KW-0238">DNA-binding</keyword>
<feature type="domain" description="HTH araC/xylS-type" evidence="4">
    <location>
        <begin position="217"/>
        <end position="315"/>
    </location>
</feature>
<comment type="caution">
    <text evidence="5">The sequence shown here is derived from an EMBL/GenBank/DDBJ whole genome shotgun (WGS) entry which is preliminary data.</text>
</comment>
<dbReference type="Pfam" id="PF12833">
    <property type="entry name" value="HTH_18"/>
    <property type="match status" value="1"/>
</dbReference>
<dbReference type="InterPro" id="IPR032783">
    <property type="entry name" value="AraC_lig"/>
</dbReference>
<keyword evidence="1" id="KW-0805">Transcription regulation</keyword>
<name>A0ABS4ES24_9HYPH</name>
<accession>A0ABS4ES24</accession>
<dbReference type="PANTHER" id="PTHR46796:SF7">
    <property type="entry name" value="ARAC FAMILY TRANSCRIPTIONAL REGULATOR"/>
    <property type="match status" value="1"/>
</dbReference>
<dbReference type="InterPro" id="IPR018060">
    <property type="entry name" value="HTH_AraC"/>
</dbReference>
<dbReference type="Proteomes" id="UP000823786">
    <property type="component" value="Unassembled WGS sequence"/>
</dbReference>
<reference evidence="5 6" key="1">
    <citation type="submission" date="2021-03" db="EMBL/GenBank/DDBJ databases">
        <title>Genomic Encyclopedia of Type Strains, Phase IV (KMG-IV): sequencing the most valuable type-strain genomes for metagenomic binning, comparative biology and taxonomic classification.</title>
        <authorList>
            <person name="Goeker M."/>
        </authorList>
    </citation>
    <scope>NUCLEOTIDE SEQUENCE [LARGE SCALE GENOMIC DNA]</scope>
    <source>
        <strain evidence="5 6">DSM 26427</strain>
    </source>
</reference>
<dbReference type="SMART" id="SM00342">
    <property type="entry name" value="HTH_ARAC"/>
    <property type="match status" value="1"/>
</dbReference>
<evidence type="ECO:0000256" key="2">
    <source>
        <dbReference type="ARBA" id="ARBA00023125"/>
    </source>
</evidence>
<dbReference type="PROSITE" id="PS01124">
    <property type="entry name" value="HTH_ARAC_FAMILY_2"/>
    <property type="match status" value="1"/>
</dbReference>
<dbReference type="Gene3D" id="1.10.10.60">
    <property type="entry name" value="Homeodomain-like"/>
    <property type="match status" value="2"/>
</dbReference>
<sequence length="339" mass="37171">MLESTVCLRDSTRMQVDPFSDVLTLTNAEAVVTGGFTAGGPWAIRFPAREKIKFFAVVKGRCWVSLDGEPEPALFETGDIGLLSVPRGFVLSSDPSVEPVGAMELFSGAGRTMATIGDGNDFAHIGGHVLLDPIRGRLFADILPQWIHARAASSHAVVFRWLLDRLIDERDEDQPGARLAAAQLTQLLFIQILRSYIDTASRMPAGWLRALADPRIAPALRLMHGDPARSWHLEELAKACAMSRTSFAFHFRTVAGVAPLTYLAEWRMHLAERALRNEKTPVAVVARSLGYTSESAFSNAFKRIKGSSPTAYRGILYASKEIASTEPLSNDVRDTTSEM</sequence>
<dbReference type="PROSITE" id="PS00041">
    <property type="entry name" value="HTH_ARAC_FAMILY_1"/>
    <property type="match status" value="1"/>
</dbReference>
<dbReference type="EMBL" id="JAGGJV010000008">
    <property type="protein sequence ID" value="MBP1860742.1"/>
    <property type="molecule type" value="Genomic_DNA"/>
</dbReference>